<dbReference type="EMBL" id="GBRH01246581">
    <property type="protein sequence ID" value="JAD51314.1"/>
    <property type="molecule type" value="Transcribed_RNA"/>
</dbReference>
<accession>A0A0A9AI03</accession>
<proteinExistence type="predicted"/>
<protein>
    <submittedName>
        <fullName evidence="1">Uncharacterized protein</fullName>
    </submittedName>
</protein>
<name>A0A0A9AI03_ARUDO</name>
<evidence type="ECO:0000313" key="1">
    <source>
        <dbReference type="EMBL" id="JAD51314.1"/>
    </source>
</evidence>
<reference evidence="1" key="2">
    <citation type="journal article" date="2015" name="Data Brief">
        <title>Shoot transcriptome of the giant reed, Arundo donax.</title>
        <authorList>
            <person name="Barrero R.A."/>
            <person name="Guerrero F.D."/>
            <person name="Moolhuijzen P."/>
            <person name="Goolsby J.A."/>
            <person name="Tidwell J."/>
            <person name="Bellgard S.E."/>
            <person name="Bellgard M.I."/>
        </authorList>
    </citation>
    <scope>NUCLEOTIDE SEQUENCE</scope>
    <source>
        <tissue evidence="1">Shoot tissue taken approximately 20 cm above the soil surface</tissue>
    </source>
</reference>
<sequence>MASPHIFLIYRNFRSCKSSAEVKNLSLNNC</sequence>
<reference evidence="1" key="1">
    <citation type="submission" date="2014-09" db="EMBL/GenBank/DDBJ databases">
        <authorList>
            <person name="Magalhaes I.L.F."/>
            <person name="Oliveira U."/>
            <person name="Santos F.R."/>
            <person name="Vidigal T.H.D.A."/>
            <person name="Brescovit A.D."/>
            <person name="Santos A.J."/>
        </authorList>
    </citation>
    <scope>NUCLEOTIDE SEQUENCE</scope>
    <source>
        <tissue evidence="1">Shoot tissue taken approximately 20 cm above the soil surface</tissue>
    </source>
</reference>
<organism evidence="1">
    <name type="scientific">Arundo donax</name>
    <name type="common">Giant reed</name>
    <name type="synonym">Donax arundinaceus</name>
    <dbReference type="NCBI Taxonomy" id="35708"/>
    <lineage>
        <taxon>Eukaryota</taxon>
        <taxon>Viridiplantae</taxon>
        <taxon>Streptophyta</taxon>
        <taxon>Embryophyta</taxon>
        <taxon>Tracheophyta</taxon>
        <taxon>Spermatophyta</taxon>
        <taxon>Magnoliopsida</taxon>
        <taxon>Liliopsida</taxon>
        <taxon>Poales</taxon>
        <taxon>Poaceae</taxon>
        <taxon>PACMAD clade</taxon>
        <taxon>Arundinoideae</taxon>
        <taxon>Arundineae</taxon>
        <taxon>Arundo</taxon>
    </lineage>
</organism>
<dbReference type="AlphaFoldDB" id="A0A0A9AI03"/>